<organism evidence="1 2">
    <name type="scientific">Pseudolysinimonas kribbensis</name>
    <dbReference type="NCBI Taxonomy" id="433641"/>
    <lineage>
        <taxon>Bacteria</taxon>
        <taxon>Bacillati</taxon>
        <taxon>Actinomycetota</taxon>
        <taxon>Actinomycetes</taxon>
        <taxon>Micrococcales</taxon>
        <taxon>Microbacteriaceae</taxon>
        <taxon>Pseudolysinimonas</taxon>
    </lineage>
</organism>
<protein>
    <recommendedName>
        <fullName evidence="3">Carbohydrate kinase FGGY C-terminal domain-containing protein</fullName>
    </recommendedName>
</protein>
<sequence length="82" mass="8278">MEPHPGDGARAHGDRLGGAGSAAGAAVLAAAALGGETIGVVAERFAGRRSTVDPDEALRDPLEERYHLFCAALGRDGGENPV</sequence>
<proteinExistence type="predicted"/>
<evidence type="ECO:0008006" key="3">
    <source>
        <dbReference type="Google" id="ProtNLM"/>
    </source>
</evidence>
<comment type="caution">
    <text evidence="1">The sequence shown here is derived from an EMBL/GenBank/DDBJ whole genome shotgun (WGS) entry which is preliminary data.</text>
</comment>
<dbReference type="EMBL" id="BSVB01000001">
    <property type="protein sequence ID" value="GMA95012.1"/>
    <property type="molecule type" value="Genomic_DNA"/>
</dbReference>
<evidence type="ECO:0000313" key="2">
    <source>
        <dbReference type="Proteomes" id="UP001157034"/>
    </source>
</evidence>
<gene>
    <name evidence="1" type="ORF">GCM10025881_18360</name>
</gene>
<keyword evidence="2" id="KW-1185">Reference proteome</keyword>
<reference evidence="2" key="1">
    <citation type="journal article" date="2019" name="Int. J. Syst. Evol. Microbiol.">
        <title>The Global Catalogue of Microorganisms (GCM) 10K type strain sequencing project: providing services to taxonomists for standard genome sequencing and annotation.</title>
        <authorList>
            <consortium name="The Broad Institute Genomics Platform"/>
            <consortium name="The Broad Institute Genome Sequencing Center for Infectious Disease"/>
            <person name="Wu L."/>
            <person name="Ma J."/>
        </authorList>
    </citation>
    <scope>NUCLEOTIDE SEQUENCE [LARGE SCALE GENOMIC DNA]</scope>
    <source>
        <strain evidence="2">NBRC 108894</strain>
    </source>
</reference>
<dbReference type="Proteomes" id="UP001157034">
    <property type="component" value="Unassembled WGS sequence"/>
</dbReference>
<accession>A0ABQ6K876</accession>
<name>A0ABQ6K876_9MICO</name>
<evidence type="ECO:0000313" key="1">
    <source>
        <dbReference type="EMBL" id="GMA95012.1"/>
    </source>
</evidence>
<dbReference type="RefSeq" id="WP_284253866.1">
    <property type="nucleotide sequence ID" value="NZ_BSVB01000001.1"/>
</dbReference>